<dbReference type="InterPro" id="IPR053066">
    <property type="entry name" value="ADGR_G7"/>
</dbReference>
<feature type="transmembrane region" description="Helical" evidence="7">
    <location>
        <begin position="832"/>
        <end position="851"/>
    </location>
</feature>
<feature type="signal peptide" evidence="8">
    <location>
        <begin position="1"/>
        <end position="23"/>
    </location>
</feature>
<dbReference type="InterPro" id="IPR057244">
    <property type="entry name" value="GAIN_B"/>
</dbReference>
<evidence type="ECO:0000313" key="12">
    <source>
        <dbReference type="EMBL" id="CAK8680371.1"/>
    </source>
</evidence>
<keyword evidence="8" id="KW-0732">Signal</keyword>
<dbReference type="PROSITE" id="PS50261">
    <property type="entry name" value="G_PROTEIN_RECEP_F2_4"/>
    <property type="match status" value="1"/>
</dbReference>
<feature type="region of interest" description="Disordered" evidence="6">
    <location>
        <begin position="1117"/>
        <end position="1143"/>
    </location>
</feature>
<protein>
    <submittedName>
        <fullName evidence="12">Uncharacterized protein</fullName>
    </submittedName>
</protein>
<feature type="transmembrane region" description="Helical" evidence="7">
    <location>
        <begin position="1004"/>
        <end position="1025"/>
    </location>
</feature>
<dbReference type="CDD" id="cd00037">
    <property type="entry name" value="CLECT"/>
    <property type="match status" value="1"/>
</dbReference>
<dbReference type="Pfam" id="PF00002">
    <property type="entry name" value="7tm_2"/>
    <property type="match status" value="1"/>
</dbReference>
<evidence type="ECO:0000256" key="1">
    <source>
        <dbReference type="ARBA" id="ARBA00004141"/>
    </source>
</evidence>
<dbReference type="SMART" id="SM00034">
    <property type="entry name" value="CLECT"/>
    <property type="match status" value="2"/>
</dbReference>
<feature type="transmembrane region" description="Helical" evidence="7">
    <location>
        <begin position="956"/>
        <end position="983"/>
    </location>
</feature>
<dbReference type="InterPro" id="IPR000203">
    <property type="entry name" value="GPS"/>
</dbReference>
<evidence type="ECO:0000256" key="3">
    <source>
        <dbReference type="ARBA" id="ARBA00022989"/>
    </source>
</evidence>
<feature type="transmembrane region" description="Helical" evidence="7">
    <location>
        <begin position="798"/>
        <end position="820"/>
    </location>
</feature>
<dbReference type="InterPro" id="IPR016186">
    <property type="entry name" value="C-type_lectin-like/link_sf"/>
</dbReference>
<keyword evidence="13" id="KW-1185">Reference proteome</keyword>
<dbReference type="SUPFAM" id="SSF81321">
    <property type="entry name" value="Family A G protein-coupled receptor-like"/>
    <property type="match status" value="1"/>
</dbReference>
<accession>A0ABP0FLZ4</accession>
<dbReference type="InterPro" id="IPR001304">
    <property type="entry name" value="C-type_lectin-like"/>
</dbReference>
<keyword evidence="4 7" id="KW-0472">Membrane</keyword>
<dbReference type="Pfam" id="PF01825">
    <property type="entry name" value="GPS"/>
    <property type="match status" value="1"/>
</dbReference>
<feature type="transmembrane region" description="Helical" evidence="7">
    <location>
        <begin position="1031"/>
        <end position="1053"/>
    </location>
</feature>
<comment type="subcellular location">
    <subcellularLocation>
        <location evidence="1">Membrane</location>
        <topology evidence="1">Multi-pass membrane protein</topology>
    </subcellularLocation>
</comment>
<feature type="domain" description="C-type lectin" evidence="9">
    <location>
        <begin position="118"/>
        <end position="249"/>
    </location>
</feature>
<feature type="chain" id="PRO_5046256670" evidence="8">
    <location>
        <begin position="24"/>
        <end position="1143"/>
    </location>
</feature>
<organism evidence="12 13">
    <name type="scientific">Clavelina lepadiformis</name>
    <name type="common">Light-bulb sea squirt</name>
    <name type="synonym">Ascidia lepadiformis</name>
    <dbReference type="NCBI Taxonomy" id="159417"/>
    <lineage>
        <taxon>Eukaryota</taxon>
        <taxon>Metazoa</taxon>
        <taxon>Chordata</taxon>
        <taxon>Tunicata</taxon>
        <taxon>Ascidiacea</taxon>
        <taxon>Aplousobranchia</taxon>
        <taxon>Clavelinidae</taxon>
        <taxon>Clavelina</taxon>
    </lineage>
</organism>
<keyword evidence="2 7" id="KW-0812">Transmembrane</keyword>
<name>A0ABP0FLZ4_CLALP</name>
<dbReference type="Gene3D" id="1.20.1070.10">
    <property type="entry name" value="Rhodopsin 7-helix transmembrane proteins"/>
    <property type="match status" value="1"/>
</dbReference>
<dbReference type="InterPro" id="IPR046338">
    <property type="entry name" value="GAIN_dom_sf"/>
</dbReference>
<sequence length="1143" mass="127086">MDYIFNFVLLTILLTVSWKETDALFCYSCDEASTDAVSANIKCNENHPMECGKFQSRCGTAISSVGIMKGCVEACPTRRGDADGGFQCSDCDTDLCNSELTDVKLSETSIHKITLSPYTFTLVWRPATFWEANMECLKLGQSMASIRDSDIQSFLERKIASMRKPDTDISNDKLWMGAQKAGNLWYWNDRGDYIPPPESAVSCPQNSLKYQNWDAESFAVTFPNDRQLCGMLNLSPVLGAWSPESCGERAAGFVCQSMKYNSQTIGYIQSALVSGMVYTFNSTPKNFYDARNSCMMLGGVLANPSDQQSQKQVTNQLIFAINFTEYWSDRLCGDEPPSMRSLVSDEGLPCSKLMPFMCEKVFKKEDCMNKPDGILNIERSTRRSETQTLTTKGKEPSPLHLVTTKAATAEKIITTPPAELDDVMLSCAPENFTRNSNVFSFPDAHYKTFSDSMEKCSSGQPMASVFCGFISGIVQYDVTTLATTSCEETLEEIANKLSSHVDTRYGSLDQLSSLTANVRLLTSQPSLLTNNDVTNAVDILRSIGNVTSYQDSTSETESTITDKMLNDIITTATSLQVTYATSSSGKENEKTDLVSLVETFVGRVSLNLSEPTYIFSTDHMDVKASKIDVDDKKNHNNDVIYVSPRSFSKQTSGITGDSPYVKIASETIRSVLEPANNSSAQVTSLTTVFITYNNSSLFPSAKGNVGKVVTATVLYDNETKVSVPLTYAFEKSNFSQDCYVEECSFYKPETQTWSTDGCQSFDVDNDHDSLIHCACSHTTSFAVVVSFDDQSQHIPLTIASQVGLIICVLSLLLTILFFLLLPDLRRIRSADIHINLCLCLLLAYLVFLIGIEFTEPRELCVSIAAVIHYFLLASWGWMAVESITMFRTFVTSFNRHNVVQARKVAVAVYLITGLVVFATMALSVLLWQQDDTECVKHDKWSSYVGDGYCWLNGPGLYFGFLLIIGIIFIGNVIMAVLVIRAITCGRTKINSSIEEPPMVQVLRAILVAVLMGMTWVFAIPVVVVQEEETRLAFAWLFTIFASLQGLFMFYFFCLRRKEVRRIWINACRRLMGKPALQSTADTTGNGVTRRSTSTMEYNESDCCCCCVDGQWRRLNRTSKQRPSTSEHKSSSVATEMTARGRKS</sequence>
<evidence type="ECO:0000256" key="6">
    <source>
        <dbReference type="SAM" id="MobiDB-lite"/>
    </source>
</evidence>
<feature type="transmembrane region" description="Helical" evidence="7">
    <location>
        <begin position="904"/>
        <end position="927"/>
    </location>
</feature>
<evidence type="ECO:0000256" key="4">
    <source>
        <dbReference type="ARBA" id="ARBA00023136"/>
    </source>
</evidence>
<dbReference type="PANTHER" id="PTHR47767:SF1">
    <property type="entry name" value="ADHESION G PROTEIN-COUPLED RECEPTOR G7"/>
    <property type="match status" value="1"/>
</dbReference>
<dbReference type="InterPro" id="IPR016187">
    <property type="entry name" value="CTDL_fold"/>
</dbReference>
<evidence type="ECO:0000259" key="11">
    <source>
        <dbReference type="PROSITE" id="PS50261"/>
    </source>
</evidence>
<comment type="caution">
    <text evidence="12">The sequence shown here is derived from an EMBL/GenBank/DDBJ whole genome shotgun (WGS) entry which is preliminary data.</text>
</comment>
<dbReference type="EMBL" id="CAWYQH010000068">
    <property type="protein sequence ID" value="CAK8680371.1"/>
    <property type="molecule type" value="Genomic_DNA"/>
</dbReference>
<dbReference type="InterPro" id="IPR000832">
    <property type="entry name" value="GPCR_2_secretin-like"/>
</dbReference>
<evidence type="ECO:0000259" key="9">
    <source>
        <dbReference type="PROSITE" id="PS50041"/>
    </source>
</evidence>
<dbReference type="SMART" id="SM00303">
    <property type="entry name" value="GPS"/>
    <property type="match status" value="1"/>
</dbReference>
<reference evidence="12 13" key="1">
    <citation type="submission" date="2024-02" db="EMBL/GenBank/DDBJ databases">
        <authorList>
            <person name="Daric V."/>
            <person name="Darras S."/>
        </authorList>
    </citation>
    <scope>NUCLEOTIDE SEQUENCE [LARGE SCALE GENOMIC DNA]</scope>
</reference>
<dbReference type="SUPFAM" id="SSF56436">
    <property type="entry name" value="C-type lectin-like"/>
    <property type="match status" value="2"/>
</dbReference>
<evidence type="ECO:0000313" key="13">
    <source>
        <dbReference type="Proteomes" id="UP001642483"/>
    </source>
</evidence>
<gene>
    <name evidence="12" type="ORF">CVLEPA_LOCUS10631</name>
</gene>
<dbReference type="Proteomes" id="UP001642483">
    <property type="component" value="Unassembled WGS sequence"/>
</dbReference>
<dbReference type="Gene3D" id="3.10.100.10">
    <property type="entry name" value="Mannose-Binding Protein A, subunit A"/>
    <property type="match status" value="1"/>
</dbReference>
<feature type="transmembrane region" description="Helical" evidence="7">
    <location>
        <begin position="863"/>
        <end position="883"/>
    </location>
</feature>
<feature type="domain" description="G-protein coupled receptors family 2 profile 2" evidence="11">
    <location>
        <begin position="796"/>
        <end position="1056"/>
    </location>
</feature>
<dbReference type="PANTHER" id="PTHR47767">
    <property type="entry name" value="ADHESION G PROTEIN-COUPLED RECEPTOR G7"/>
    <property type="match status" value="1"/>
</dbReference>
<evidence type="ECO:0000256" key="5">
    <source>
        <dbReference type="ARBA" id="ARBA00023157"/>
    </source>
</evidence>
<dbReference type="PROSITE" id="PS50041">
    <property type="entry name" value="C_TYPE_LECTIN_2"/>
    <property type="match status" value="1"/>
</dbReference>
<evidence type="ECO:0000256" key="2">
    <source>
        <dbReference type="ARBA" id="ARBA00022692"/>
    </source>
</evidence>
<dbReference type="PROSITE" id="PS50221">
    <property type="entry name" value="GAIN_B"/>
    <property type="match status" value="1"/>
</dbReference>
<dbReference type="Gene3D" id="2.60.220.50">
    <property type="match status" value="1"/>
</dbReference>
<evidence type="ECO:0000256" key="8">
    <source>
        <dbReference type="SAM" id="SignalP"/>
    </source>
</evidence>
<evidence type="ECO:0000259" key="10">
    <source>
        <dbReference type="PROSITE" id="PS50221"/>
    </source>
</evidence>
<dbReference type="InterPro" id="IPR017981">
    <property type="entry name" value="GPCR_2-like_7TM"/>
</dbReference>
<evidence type="ECO:0000256" key="7">
    <source>
        <dbReference type="SAM" id="Phobius"/>
    </source>
</evidence>
<feature type="domain" description="GAIN-B" evidence="10">
    <location>
        <begin position="638"/>
        <end position="791"/>
    </location>
</feature>
<keyword evidence="5" id="KW-1015">Disulfide bond</keyword>
<keyword evidence="3 7" id="KW-1133">Transmembrane helix</keyword>
<proteinExistence type="predicted"/>